<organism evidence="2 3">
    <name type="scientific">Anaerostipes hominis</name>
    <name type="common">ex Lee et al. 2021</name>
    <dbReference type="NCBI Taxonomy" id="2025494"/>
    <lineage>
        <taxon>Bacteria</taxon>
        <taxon>Bacillati</taxon>
        <taxon>Bacillota</taxon>
        <taxon>Clostridia</taxon>
        <taxon>Lachnospirales</taxon>
        <taxon>Lachnospiraceae</taxon>
        <taxon>Anaerostipes</taxon>
    </lineage>
</organism>
<keyword evidence="3" id="KW-1185">Reference proteome</keyword>
<dbReference type="Proteomes" id="UP001565219">
    <property type="component" value="Unassembled WGS sequence"/>
</dbReference>
<evidence type="ECO:0000313" key="3">
    <source>
        <dbReference type="Proteomes" id="UP001565219"/>
    </source>
</evidence>
<accession>A0ABV4DFQ9</accession>
<feature type="signal peptide" evidence="1">
    <location>
        <begin position="1"/>
        <end position="20"/>
    </location>
</feature>
<protein>
    <submittedName>
        <fullName evidence="2">Uncharacterized protein</fullName>
    </submittedName>
</protein>
<keyword evidence="1" id="KW-0732">Signal</keyword>
<gene>
    <name evidence="2" type="ORF">AALG99_07525</name>
</gene>
<reference evidence="2 3" key="1">
    <citation type="submission" date="2024-03" db="EMBL/GenBank/DDBJ databases">
        <title>Mouse gut bacterial collection (mGBC) of GemPharmatech.</title>
        <authorList>
            <person name="He Y."/>
            <person name="Dong L."/>
            <person name="Wu D."/>
            <person name="Gao X."/>
            <person name="Lin Z."/>
        </authorList>
    </citation>
    <scope>NUCLEOTIDE SEQUENCE [LARGE SCALE GENOMIC DNA]</scope>
    <source>
        <strain evidence="2 3">32-10</strain>
    </source>
</reference>
<name>A0ABV4DFQ9_9FIRM</name>
<dbReference type="RefSeq" id="WP_270601623.1">
    <property type="nucleotide sequence ID" value="NZ_JAQEVE010000014.1"/>
</dbReference>
<comment type="caution">
    <text evidence="2">The sequence shown here is derived from an EMBL/GenBank/DDBJ whole genome shotgun (WGS) entry which is preliminary data.</text>
</comment>
<sequence>MKQKRKCFLMTLMITVSVLANHLMGVRAASNDIVDASKTGSITIRKYDMTTADAKGIDFDKYTSTGKQDPSVEEL</sequence>
<feature type="chain" id="PRO_5046869271" evidence="1">
    <location>
        <begin position="21"/>
        <end position="75"/>
    </location>
</feature>
<evidence type="ECO:0000313" key="2">
    <source>
        <dbReference type="EMBL" id="MEY8633372.1"/>
    </source>
</evidence>
<proteinExistence type="predicted"/>
<evidence type="ECO:0000256" key="1">
    <source>
        <dbReference type="SAM" id="SignalP"/>
    </source>
</evidence>
<dbReference type="EMBL" id="JBCLTR010000007">
    <property type="protein sequence ID" value="MEY8633372.1"/>
    <property type="molecule type" value="Genomic_DNA"/>
</dbReference>